<feature type="compositionally biased region" description="Low complexity" evidence="1">
    <location>
        <begin position="31"/>
        <end position="46"/>
    </location>
</feature>
<protein>
    <submittedName>
        <fullName evidence="2">Uncharacterized protein</fullName>
    </submittedName>
</protein>
<keyword evidence="3" id="KW-1185">Reference proteome</keyword>
<reference evidence="2 3" key="1">
    <citation type="submission" date="2023-03" db="EMBL/GenBank/DDBJ databases">
        <title>Genome insight into feeding habits of ladybird beetles.</title>
        <authorList>
            <person name="Li H.-S."/>
            <person name="Huang Y.-H."/>
            <person name="Pang H."/>
        </authorList>
    </citation>
    <scope>NUCLEOTIDE SEQUENCE [LARGE SCALE GENOMIC DNA]</scope>
    <source>
        <strain evidence="2">SYSU_2023b</strain>
        <tissue evidence="2">Whole body</tissue>
    </source>
</reference>
<comment type="caution">
    <text evidence="2">The sequence shown here is derived from an EMBL/GenBank/DDBJ whole genome shotgun (WGS) entry which is preliminary data.</text>
</comment>
<dbReference type="AlphaFoldDB" id="A0AAW1TPT9"/>
<evidence type="ECO:0000313" key="3">
    <source>
        <dbReference type="Proteomes" id="UP001431783"/>
    </source>
</evidence>
<accession>A0AAW1TPT9</accession>
<gene>
    <name evidence="2" type="ORF">WA026_019626</name>
</gene>
<sequence>MPHQVVYPSGDSYNPDHPNVNDTSQSYVREPNSNGGSPNVPPNRSSRNWQLYNIYTQHYYSKKQSVLQQDKIIVQTMCLGEWDFYEF</sequence>
<dbReference type="Proteomes" id="UP001431783">
    <property type="component" value="Unassembled WGS sequence"/>
</dbReference>
<proteinExistence type="predicted"/>
<feature type="region of interest" description="Disordered" evidence="1">
    <location>
        <begin position="1"/>
        <end position="46"/>
    </location>
</feature>
<evidence type="ECO:0000313" key="2">
    <source>
        <dbReference type="EMBL" id="KAK9872839.1"/>
    </source>
</evidence>
<dbReference type="EMBL" id="JARQZJ010000013">
    <property type="protein sequence ID" value="KAK9872839.1"/>
    <property type="molecule type" value="Genomic_DNA"/>
</dbReference>
<name>A0AAW1TPT9_9CUCU</name>
<organism evidence="2 3">
    <name type="scientific">Henosepilachna vigintioctopunctata</name>
    <dbReference type="NCBI Taxonomy" id="420089"/>
    <lineage>
        <taxon>Eukaryota</taxon>
        <taxon>Metazoa</taxon>
        <taxon>Ecdysozoa</taxon>
        <taxon>Arthropoda</taxon>
        <taxon>Hexapoda</taxon>
        <taxon>Insecta</taxon>
        <taxon>Pterygota</taxon>
        <taxon>Neoptera</taxon>
        <taxon>Endopterygota</taxon>
        <taxon>Coleoptera</taxon>
        <taxon>Polyphaga</taxon>
        <taxon>Cucujiformia</taxon>
        <taxon>Coccinelloidea</taxon>
        <taxon>Coccinellidae</taxon>
        <taxon>Epilachninae</taxon>
        <taxon>Epilachnini</taxon>
        <taxon>Henosepilachna</taxon>
    </lineage>
</organism>
<evidence type="ECO:0000256" key="1">
    <source>
        <dbReference type="SAM" id="MobiDB-lite"/>
    </source>
</evidence>